<evidence type="ECO:0000313" key="2">
    <source>
        <dbReference type="EMBL" id="AYV86683.1"/>
    </source>
</evidence>
<proteinExistence type="predicted"/>
<sequence>MSTLMSTLHVLEFCYAYIRHVTFCMVIVYATNVVLLVAELWLISNVFWNLVWVLPDLMFYHFDVGQWCIFLLINGVKVGTIQIIKVELSNTFRIAHHHGWTHKRDMLKWLLNTRRSPMLFLSTIDYLNNPANFETLKLIQSDSHLRNVNDTRSKSHPSLSENNISPCVPLINGIQLTLEPWICSGASCDHLRISQFGLRECVCANASHHRLIKGNMRTIFESYFIERVTKLIQSRSKQSSPVSCLTILSLGSGGLLSDFLLICKCVDLGIRQFEWICVDIDFRTDFYVHNIRLLVEYWNRAEAETARMCRTPSKPPIHINIQSVRQISHCRLPPLDFVIACDFDDVMREGNTGWNDLLIGQQALKSYSYSEFAEVILSFGRCVWSVSKEKILRILNEEYHSDLGLEISKELIDRTMGQPFTIKCNERKISLFQALSRLPSVCANPPSIIPSAFHLQYTMTSRSSRSSGSSSSNLYVHQVLPQLIKHIFLKSLSSPTSTDPSSKNCTDSFISRPITFEHV</sequence>
<feature type="transmembrane region" description="Helical" evidence="1">
    <location>
        <begin position="21"/>
        <end position="44"/>
    </location>
</feature>
<organism evidence="2">
    <name type="scientific">Sylvanvirus sp</name>
    <dbReference type="NCBI Taxonomy" id="2487774"/>
    <lineage>
        <taxon>Viruses</taxon>
    </lineage>
</organism>
<gene>
    <name evidence="2" type="ORF">Sylvanvirus6_24</name>
</gene>
<name>A0A3G5AKD4_9VIRU</name>
<dbReference type="EMBL" id="MK072512">
    <property type="protein sequence ID" value="AYV86683.1"/>
    <property type="molecule type" value="Genomic_DNA"/>
</dbReference>
<protein>
    <submittedName>
        <fullName evidence="2">Uncharacterized protein</fullName>
    </submittedName>
</protein>
<accession>A0A3G5AKD4</accession>
<keyword evidence="1" id="KW-1133">Transmembrane helix</keyword>
<keyword evidence="1" id="KW-0472">Membrane</keyword>
<reference evidence="2" key="1">
    <citation type="submission" date="2018-10" db="EMBL/GenBank/DDBJ databases">
        <title>Hidden diversity of soil giant viruses.</title>
        <authorList>
            <person name="Schulz F."/>
            <person name="Alteio L."/>
            <person name="Goudeau D."/>
            <person name="Ryan E.M."/>
            <person name="Malmstrom R.R."/>
            <person name="Blanchard J."/>
            <person name="Woyke T."/>
        </authorList>
    </citation>
    <scope>NUCLEOTIDE SEQUENCE</scope>
    <source>
        <strain evidence="2">SYV1</strain>
    </source>
</reference>
<evidence type="ECO:0000256" key="1">
    <source>
        <dbReference type="SAM" id="Phobius"/>
    </source>
</evidence>
<keyword evidence="1" id="KW-0812">Transmembrane</keyword>